<keyword evidence="2" id="KW-0805">Transcription regulation</keyword>
<evidence type="ECO:0000256" key="2">
    <source>
        <dbReference type="ARBA" id="ARBA00023015"/>
    </source>
</evidence>
<dbReference type="Pfam" id="PF00126">
    <property type="entry name" value="HTH_1"/>
    <property type="match status" value="2"/>
</dbReference>
<accession>A0A552UEX9</accession>
<protein>
    <submittedName>
        <fullName evidence="6">LysR family transcriptional regulator</fullName>
    </submittedName>
</protein>
<dbReference type="PROSITE" id="PS50931">
    <property type="entry name" value="HTH_LYSR"/>
    <property type="match status" value="2"/>
</dbReference>
<feature type="domain" description="HTH lysR-type" evidence="5">
    <location>
        <begin position="85"/>
        <end position="142"/>
    </location>
</feature>
<comment type="caution">
    <text evidence="6">The sequence shown here is derived from an EMBL/GenBank/DDBJ whole genome shotgun (WGS) entry which is preliminary data.</text>
</comment>
<dbReference type="InterPro" id="IPR005119">
    <property type="entry name" value="LysR_subst-bd"/>
</dbReference>
<evidence type="ECO:0000256" key="4">
    <source>
        <dbReference type="ARBA" id="ARBA00023163"/>
    </source>
</evidence>
<proteinExistence type="inferred from homology"/>
<dbReference type="AlphaFoldDB" id="A0A552UEX9"/>
<dbReference type="EMBL" id="VJWA01000001">
    <property type="protein sequence ID" value="TRW16787.1"/>
    <property type="molecule type" value="Genomic_DNA"/>
</dbReference>
<reference evidence="6 7" key="1">
    <citation type="submission" date="2019-07" db="EMBL/GenBank/DDBJ databases">
        <title>Novel species isolated from glacier.</title>
        <authorList>
            <person name="Liu Q."/>
            <person name="Xin Y.-H."/>
        </authorList>
    </citation>
    <scope>NUCLEOTIDE SEQUENCE [LARGE SCALE GENOMIC DNA]</scope>
    <source>
        <strain evidence="6 7">LB1R16</strain>
    </source>
</reference>
<name>A0A552UEX9_9SPHN</name>
<gene>
    <name evidence="6" type="ORF">FMM06_00840</name>
</gene>
<evidence type="ECO:0000313" key="7">
    <source>
        <dbReference type="Proteomes" id="UP000317894"/>
    </source>
</evidence>
<keyword evidence="7" id="KW-1185">Reference proteome</keyword>
<dbReference type="PRINTS" id="PR00039">
    <property type="entry name" value="HTHLYSR"/>
</dbReference>
<evidence type="ECO:0000313" key="6">
    <source>
        <dbReference type="EMBL" id="TRW16787.1"/>
    </source>
</evidence>
<dbReference type="Pfam" id="PF03466">
    <property type="entry name" value="LysR_substrate"/>
    <property type="match status" value="1"/>
</dbReference>
<dbReference type="GO" id="GO:0000976">
    <property type="term" value="F:transcription cis-regulatory region binding"/>
    <property type="evidence" value="ECO:0007669"/>
    <property type="project" value="TreeGrafter"/>
</dbReference>
<organism evidence="6 7">
    <name type="scientific">Glacieibacterium frigidum</name>
    <dbReference type="NCBI Taxonomy" id="2593303"/>
    <lineage>
        <taxon>Bacteria</taxon>
        <taxon>Pseudomonadati</taxon>
        <taxon>Pseudomonadota</taxon>
        <taxon>Alphaproteobacteria</taxon>
        <taxon>Sphingomonadales</taxon>
        <taxon>Sphingosinicellaceae</taxon>
        <taxon>Glacieibacterium</taxon>
    </lineage>
</organism>
<dbReference type="OrthoDB" id="7840053at2"/>
<dbReference type="PANTHER" id="PTHR30126">
    <property type="entry name" value="HTH-TYPE TRANSCRIPTIONAL REGULATOR"/>
    <property type="match status" value="1"/>
</dbReference>
<sequence length="382" mass="40019">MDLLALNLRHLRAVTQVAALGRIGAAAQSINLSQPAVTQALTKVEAAVGLSLFERRPDGMAGTAAADLLVPRIEAALHHIGNPRVTMSQMRALIALADAGSYVDGARNGGVTQPSLHRAIGDLSLAVGRPLVERRGRGIGLTAAGRRTVRAFRLARAELVAAASELAVLNGRETGRITIGAMPLSRARLLPAAATAFHRSHPQVEVRIVEGSHAELIEPLRDGEIDLLIGALRAPVAGSDIDQRPLLVDRPVIIGRVGHPLAGRAGVTADVLAEFDWTIAAPGTPLRTLWQRMFDAAGVAAPPVPIECGSVITIRQILLDSDFLTLLSPDQVAAELAAGWLVKISDTPGELARTIGVTTRAGWRPTALQSAFLAALDAAAGK</sequence>
<keyword evidence="4" id="KW-0804">Transcription</keyword>
<comment type="similarity">
    <text evidence="1">Belongs to the LysR transcriptional regulatory family.</text>
</comment>
<dbReference type="Gene3D" id="3.40.190.290">
    <property type="match status" value="1"/>
</dbReference>
<dbReference type="Proteomes" id="UP000317894">
    <property type="component" value="Unassembled WGS sequence"/>
</dbReference>
<feature type="domain" description="HTH lysR-type" evidence="5">
    <location>
        <begin position="6"/>
        <end position="63"/>
    </location>
</feature>
<dbReference type="Gene3D" id="1.10.10.10">
    <property type="entry name" value="Winged helix-like DNA-binding domain superfamily/Winged helix DNA-binding domain"/>
    <property type="match status" value="2"/>
</dbReference>
<evidence type="ECO:0000256" key="3">
    <source>
        <dbReference type="ARBA" id="ARBA00023125"/>
    </source>
</evidence>
<dbReference type="GO" id="GO:0003700">
    <property type="term" value="F:DNA-binding transcription factor activity"/>
    <property type="evidence" value="ECO:0007669"/>
    <property type="project" value="InterPro"/>
</dbReference>
<dbReference type="PANTHER" id="PTHR30126:SF98">
    <property type="entry name" value="HTH-TYPE TRANSCRIPTIONAL ACTIVATOR BAUR"/>
    <property type="match status" value="1"/>
</dbReference>
<dbReference type="InterPro" id="IPR036390">
    <property type="entry name" value="WH_DNA-bd_sf"/>
</dbReference>
<dbReference type="SUPFAM" id="SSF46785">
    <property type="entry name" value="Winged helix' DNA-binding domain"/>
    <property type="match status" value="2"/>
</dbReference>
<dbReference type="SUPFAM" id="SSF53850">
    <property type="entry name" value="Periplasmic binding protein-like II"/>
    <property type="match status" value="1"/>
</dbReference>
<evidence type="ECO:0000256" key="1">
    <source>
        <dbReference type="ARBA" id="ARBA00009437"/>
    </source>
</evidence>
<keyword evidence="3" id="KW-0238">DNA-binding</keyword>
<dbReference type="InterPro" id="IPR000847">
    <property type="entry name" value="LysR_HTH_N"/>
</dbReference>
<dbReference type="InterPro" id="IPR036388">
    <property type="entry name" value="WH-like_DNA-bd_sf"/>
</dbReference>
<evidence type="ECO:0000259" key="5">
    <source>
        <dbReference type="PROSITE" id="PS50931"/>
    </source>
</evidence>
<dbReference type="RefSeq" id="WP_143554331.1">
    <property type="nucleotide sequence ID" value="NZ_VJWA01000001.1"/>
</dbReference>